<sequence length="240" mass="26739">MRLVISGAAALDPDVARGFEAMGVEVLQGYGLTEASPIVSVNRDKLYRHDSVGLPLPGLEVEINNPDKDGLGEIIVKGDSVMLGYYNNEAATNAVLKDGWLYTGDLGRMDETGFIYITGRKKNIIVTKTGKNIFPEEVEAYINKSPYIKESLVSGRENDKNDETIVVAQIVPDIDAIKAKLKIDTEPSPEEVYNLIKSEIRSINKNMPVYKRVVDITIRENEFAKTSSKKIKRYLEKTRV</sequence>
<keyword evidence="4" id="KW-1185">Reference proteome</keyword>
<dbReference type="Pfam" id="PF00501">
    <property type="entry name" value="AMP-binding"/>
    <property type="match status" value="1"/>
</dbReference>
<evidence type="ECO:0000256" key="1">
    <source>
        <dbReference type="ARBA" id="ARBA00024484"/>
    </source>
</evidence>
<dbReference type="GO" id="GO:0004467">
    <property type="term" value="F:long-chain fatty acid-CoA ligase activity"/>
    <property type="evidence" value="ECO:0007669"/>
    <property type="project" value="UniProtKB-EC"/>
</dbReference>
<dbReference type="SUPFAM" id="SSF56801">
    <property type="entry name" value="Acetyl-CoA synthetase-like"/>
    <property type="match status" value="1"/>
</dbReference>
<organism evidence="3 4">
    <name type="scientific">Acetivibrio straminisolvens JCM 21531</name>
    <dbReference type="NCBI Taxonomy" id="1294263"/>
    <lineage>
        <taxon>Bacteria</taxon>
        <taxon>Bacillati</taxon>
        <taxon>Bacillota</taxon>
        <taxon>Clostridia</taxon>
        <taxon>Eubacteriales</taxon>
        <taxon>Oscillospiraceae</taxon>
        <taxon>Acetivibrio</taxon>
    </lineage>
</organism>
<dbReference type="Gene3D" id="3.40.50.12780">
    <property type="entry name" value="N-terminal domain of ligase-like"/>
    <property type="match status" value="1"/>
</dbReference>
<name>W4VCV4_9FIRM</name>
<dbReference type="InterPro" id="IPR045851">
    <property type="entry name" value="AMP-bd_C_sf"/>
</dbReference>
<comment type="caution">
    <text evidence="3">The sequence shown here is derived from an EMBL/GenBank/DDBJ whole genome shotgun (WGS) entry which is preliminary data.</text>
</comment>
<evidence type="ECO:0000259" key="2">
    <source>
        <dbReference type="Pfam" id="PF00501"/>
    </source>
</evidence>
<keyword evidence="3" id="KW-0436">Ligase</keyword>
<accession>W4VCV4</accession>
<dbReference type="STRING" id="1294263.JCM21531_4207"/>
<reference evidence="3" key="1">
    <citation type="journal article" date="2014" name="Genome Announc.">
        <title>Draft Genome Sequence of Clostridium straminisolvens Strain JCM 21531T, Isolated from a Cellulose-Degrading Bacterial Community.</title>
        <authorList>
            <person name="Yuki M."/>
            <person name="Oshima K."/>
            <person name="Suda W."/>
            <person name="Sakamoto M."/>
            <person name="Kitamura K."/>
            <person name="Iida T."/>
            <person name="Hattori M."/>
            <person name="Ohkuma M."/>
        </authorList>
    </citation>
    <scope>NUCLEOTIDE SEQUENCE [LARGE SCALE GENOMIC DNA]</scope>
    <source>
        <strain evidence="3">JCM 21531</strain>
    </source>
</reference>
<dbReference type="Pfam" id="PF23562">
    <property type="entry name" value="AMP-binding_C_3"/>
    <property type="match status" value="1"/>
</dbReference>
<dbReference type="InterPro" id="IPR042099">
    <property type="entry name" value="ANL_N_sf"/>
</dbReference>
<protein>
    <submittedName>
        <fullName evidence="3">Long-chain-fatty-acid-CoA ligase</fullName>
    </submittedName>
</protein>
<dbReference type="Proteomes" id="UP000019109">
    <property type="component" value="Unassembled WGS sequence"/>
</dbReference>
<dbReference type="EMBL" id="BAVR01000078">
    <property type="protein sequence ID" value="GAE90584.1"/>
    <property type="molecule type" value="Genomic_DNA"/>
</dbReference>
<dbReference type="GO" id="GO:0016020">
    <property type="term" value="C:membrane"/>
    <property type="evidence" value="ECO:0007669"/>
    <property type="project" value="TreeGrafter"/>
</dbReference>
<evidence type="ECO:0000313" key="4">
    <source>
        <dbReference type="Proteomes" id="UP000019109"/>
    </source>
</evidence>
<dbReference type="AlphaFoldDB" id="W4VCV4"/>
<dbReference type="InterPro" id="IPR000873">
    <property type="entry name" value="AMP-dep_synth/lig_dom"/>
</dbReference>
<evidence type="ECO:0000313" key="3">
    <source>
        <dbReference type="EMBL" id="GAE90584.1"/>
    </source>
</evidence>
<dbReference type="Gene3D" id="3.30.300.30">
    <property type="match status" value="1"/>
</dbReference>
<dbReference type="PANTHER" id="PTHR43272:SF52">
    <property type="entry name" value="AMP-DEPENDENT SYNTHETASE_LIGASE DOMAIN-CONTAINING PROTEIN"/>
    <property type="match status" value="1"/>
</dbReference>
<feature type="domain" description="AMP-dependent synthetase/ligase" evidence="2">
    <location>
        <begin position="2"/>
        <end position="86"/>
    </location>
</feature>
<dbReference type="PANTHER" id="PTHR43272">
    <property type="entry name" value="LONG-CHAIN-FATTY-ACID--COA LIGASE"/>
    <property type="match status" value="1"/>
</dbReference>
<gene>
    <name evidence="3" type="ORF">JCM21531_4207</name>
</gene>
<comment type="catalytic activity">
    <reaction evidence="1">
        <text>a long-chain fatty acid + ATP + CoA = a long-chain fatty acyl-CoA + AMP + diphosphate</text>
        <dbReference type="Rhea" id="RHEA:15421"/>
        <dbReference type="ChEBI" id="CHEBI:30616"/>
        <dbReference type="ChEBI" id="CHEBI:33019"/>
        <dbReference type="ChEBI" id="CHEBI:57287"/>
        <dbReference type="ChEBI" id="CHEBI:57560"/>
        <dbReference type="ChEBI" id="CHEBI:83139"/>
        <dbReference type="ChEBI" id="CHEBI:456215"/>
        <dbReference type="EC" id="6.2.1.3"/>
    </reaction>
    <physiologicalReaction direction="left-to-right" evidence="1">
        <dbReference type="Rhea" id="RHEA:15422"/>
    </physiologicalReaction>
</comment>
<proteinExistence type="predicted"/>